<dbReference type="EMBL" id="GBRH01193652">
    <property type="protein sequence ID" value="JAE04244.1"/>
    <property type="molecule type" value="Transcribed_RNA"/>
</dbReference>
<proteinExistence type="predicted"/>
<dbReference type="AlphaFoldDB" id="A0A0A9EZ44"/>
<evidence type="ECO:0000313" key="2">
    <source>
        <dbReference type="EMBL" id="JAE04244.1"/>
    </source>
</evidence>
<feature type="region of interest" description="Disordered" evidence="1">
    <location>
        <begin position="1"/>
        <end position="161"/>
    </location>
</feature>
<protein>
    <submittedName>
        <fullName evidence="2">Uncharacterized protein</fullName>
    </submittedName>
</protein>
<sequence>MRRRPSRPAAPGGRPGRARAWRRRAPGRRRGGPPAGGARGRSPRTSCARRGATWCRAPPRARRPAGTGARTPPKDPRRLLLHRRLARRPRSPRRRGRRGAWPPAGPARRRRRRGGRQRGGRGRRASPRRGPAGGSRCQLPPQGPRFYLGPSSASSSWPCAG</sequence>
<reference evidence="2" key="2">
    <citation type="journal article" date="2015" name="Data Brief">
        <title>Shoot transcriptome of the giant reed, Arundo donax.</title>
        <authorList>
            <person name="Barrero R.A."/>
            <person name="Guerrero F.D."/>
            <person name="Moolhuijzen P."/>
            <person name="Goolsby J.A."/>
            <person name="Tidwell J."/>
            <person name="Bellgard S.E."/>
            <person name="Bellgard M.I."/>
        </authorList>
    </citation>
    <scope>NUCLEOTIDE SEQUENCE</scope>
    <source>
        <tissue evidence="2">Shoot tissue taken approximately 20 cm above the soil surface</tissue>
    </source>
</reference>
<feature type="compositionally biased region" description="Polar residues" evidence="1">
    <location>
        <begin position="151"/>
        <end position="161"/>
    </location>
</feature>
<feature type="compositionally biased region" description="Basic residues" evidence="1">
    <location>
        <begin position="16"/>
        <end position="31"/>
    </location>
</feature>
<reference evidence="2" key="1">
    <citation type="submission" date="2014-09" db="EMBL/GenBank/DDBJ databases">
        <authorList>
            <person name="Magalhaes I.L.F."/>
            <person name="Oliveira U."/>
            <person name="Santos F.R."/>
            <person name="Vidigal T.H.D.A."/>
            <person name="Brescovit A.D."/>
            <person name="Santos A.J."/>
        </authorList>
    </citation>
    <scope>NUCLEOTIDE SEQUENCE</scope>
    <source>
        <tissue evidence="2">Shoot tissue taken approximately 20 cm above the soil surface</tissue>
    </source>
</reference>
<name>A0A0A9EZ44_ARUDO</name>
<feature type="compositionally biased region" description="Basic residues" evidence="1">
    <location>
        <begin position="79"/>
        <end position="98"/>
    </location>
</feature>
<accession>A0A0A9EZ44</accession>
<evidence type="ECO:0000256" key="1">
    <source>
        <dbReference type="SAM" id="MobiDB-lite"/>
    </source>
</evidence>
<organism evidence="2">
    <name type="scientific">Arundo donax</name>
    <name type="common">Giant reed</name>
    <name type="synonym">Donax arundinaceus</name>
    <dbReference type="NCBI Taxonomy" id="35708"/>
    <lineage>
        <taxon>Eukaryota</taxon>
        <taxon>Viridiplantae</taxon>
        <taxon>Streptophyta</taxon>
        <taxon>Embryophyta</taxon>
        <taxon>Tracheophyta</taxon>
        <taxon>Spermatophyta</taxon>
        <taxon>Magnoliopsida</taxon>
        <taxon>Liliopsida</taxon>
        <taxon>Poales</taxon>
        <taxon>Poaceae</taxon>
        <taxon>PACMAD clade</taxon>
        <taxon>Arundinoideae</taxon>
        <taxon>Arundineae</taxon>
        <taxon>Arundo</taxon>
    </lineage>
</organism>
<feature type="compositionally biased region" description="Basic residues" evidence="1">
    <location>
        <begin position="107"/>
        <end position="127"/>
    </location>
</feature>